<keyword evidence="6 8" id="KW-0472">Membrane</keyword>
<feature type="transmembrane region" description="Helical" evidence="8">
    <location>
        <begin position="432"/>
        <end position="452"/>
    </location>
</feature>
<feature type="transmembrane region" description="Helical" evidence="8">
    <location>
        <begin position="464"/>
        <end position="484"/>
    </location>
</feature>
<evidence type="ECO:0000256" key="3">
    <source>
        <dbReference type="ARBA" id="ARBA00022692"/>
    </source>
</evidence>
<evidence type="ECO:0000256" key="4">
    <source>
        <dbReference type="ARBA" id="ARBA00022970"/>
    </source>
</evidence>
<dbReference type="InterPro" id="IPR004841">
    <property type="entry name" value="AA-permease/SLC12A_dom"/>
</dbReference>
<feature type="transmembrane region" description="Helical" evidence="8">
    <location>
        <begin position="325"/>
        <end position="344"/>
    </location>
</feature>
<feature type="transmembrane region" description="Helical" evidence="8">
    <location>
        <begin position="558"/>
        <end position="577"/>
    </location>
</feature>
<proteinExistence type="predicted"/>
<dbReference type="Pfam" id="PF00324">
    <property type="entry name" value="AA_permease"/>
    <property type="match status" value="1"/>
</dbReference>
<feature type="region of interest" description="Disordered" evidence="7">
    <location>
        <begin position="1"/>
        <end position="26"/>
    </location>
</feature>
<evidence type="ECO:0000313" key="10">
    <source>
        <dbReference type="EMBL" id="KAJ2891124.1"/>
    </source>
</evidence>
<feature type="transmembrane region" description="Helical" evidence="8">
    <location>
        <begin position="89"/>
        <end position="113"/>
    </location>
</feature>
<evidence type="ECO:0000256" key="2">
    <source>
        <dbReference type="ARBA" id="ARBA00022448"/>
    </source>
</evidence>
<feature type="transmembrane region" description="Helical" evidence="8">
    <location>
        <begin position="61"/>
        <end position="83"/>
    </location>
</feature>
<feature type="domain" description="Amino acid permease/ SLC12A" evidence="9">
    <location>
        <begin position="58"/>
        <end position="490"/>
    </location>
</feature>
<keyword evidence="2" id="KW-0813">Transport</keyword>
<dbReference type="AlphaFoldDB" id="A0AAD5RF25"/>
<dbReference type="PROSITE" id="PS00218">
    <property type="entry name" value="AMINO_ACID_PERMEASE_1"/>
    <property type="match status" value="1"/>
</dbReference>
<dbReference type="GO" id="GO:0015171">
    <property type="term" value="F:amino acid transmembrane transporter activity"/>
    <property type="evidence" value="ECO:0007669"/>
    <property type="project" value="TreeGrafter"/>
</dbReference>
<feature type="compositionally biased region" description="Polar residues" evidence="7">
    <location>
        <begin position="12"/>
        <end position="24"/>
    </location>
</feature>
<keyword evidence="11" id="KW-1185">Reference proteome</keyword>
<sequence>MDSPATGERTATPINSASIRTNPNADMEKMVNDTRAEEMSMSSDTPRTELRQTLKEHHVNMIGFSIVLGVGLFLSSGKIIFMTGPGMAVLAYILMGTLMWSVAASLAEMTALFPVKGPVFEFARRFVDEAVGMAAAWMLWFAWTIVLIAELLAITEIFKFRVNPEYLREVEYPEESVEWPAGLTTSPAVWVGLFLFISLLTNFLPVRQFGQIQYVMGCLKIVFIVVLIVVNVVVNARQRFHDRRFWTYEQPWGFAAQNFTVRGATGTEDEVVFEGNSGRFVAFWTAMTSTFFSLLGWDAILITAPENKDVQLDETLKLSTRKMSLRIMILYPLSVFAAGLNVAYDDSQLRDLTINGVGGGQGSPFVIAAVREHIKVLPHVMNAFFIFSAASTAMATLYIGSRLLHAIASLPNAWPQWGWAESIRSRLERTRFGVPMNAMVLTWIIGFLGFLSVSSDTTQTLGRVITSAVVFILIVYAVNCWAFLNFFKEINSIAAGDRDDELNITPEMRSQYKRNARQYPYRSHLQWLRAGYGLVFCILLILFNGWRSFVNPFSVDDFIASYIAIPIFLALTAAYYVKTRGFKLNVRAARLNGLEAIGPVVVPDPKTRPACDTCGLRHRRGRIPDMPAGRFTKKQAAYALLEWVWVWMK</sequence>
<evidence type="ECO:0000256" key="7">
    <source>
        <dbReference type="SAM" id="MobiDB-lite"/>
    </source>
</evidence>
<organism evidence="10 11">
    <name type="scientific">Zalerion maritima</name>
    <dbReference type="NCBI Taxonomy" id="339359"/>
    <lineage>
        <taxon>Eukaryota</taxon>
        <taxon>Fungi</taxon>
        <taxon>Dikarya</taxon>
        <taxon>Ascomycota</taxon>
        <taxon>Pezizomycotina</taxon>
        <taxon>Sordariomycetes</taxon>
        <taxon>Lulworthiomycetidae</taxon>
        <taxon>Lulworthiales</taxon>
        <taxon>Lulworthiaceae</taxon>
        <taxon>Zalerion</taxon>
    </lineage>
</organism>
<protein>
    <recommendedName>
        <fullName evidence="9">Amino acid permease/ SLC12A domain-containing protein</fullName>
    </recommendedName>
</protein>
<dbReference type="PANTHER" id="PTHR43341">
    <property type="entry name" value="AMINO ACID PERMEASE"/>
    <property type="match status" value="1"/>
</dbReference>
<dbReference type="PANTHER" id="PTHR43341:SF35">
    <property type="entry name" value="ACID TRANSPORTER, PUTATIVE-RELATED"/>
    <property type="match status" value="1"/>
</dbReference>
<dbReference type="EMBL" id="JAKWBI020001202">
    <property type="protein sequence ID" value="KAJ2891124.1"/>
    <property type="molecule type" value="Genomic_DNA"/>
</dbReference>
<dbReference type="Gene3D" id="1.20.1740.10">
    <property type="entry name" value="Amino acid/polyamine transporter I"/>
    <property type="match status" value="1"/>
</dbReference>
<comment type="caution">
    <text evidence="10">The sequence shown here is derived from an EMBL/GenBank/DDBJ whole genome shotgun (WGS) entry which is preliminary data.</text>
</comment>
<dbReference type="GO" id="GO:0016020">
    <property type="term" value="C:membrane"/>
    <property type="evidence" value="ECO:0007669"/>
    <property type="project" value="UniProtKB-SubCell"/>
</dbReference>
<keyword evidence="4" id="KW-0029">Amino-acid transport</keyword>
<evidence type="ECO:0000256" key="1">
    <source>
        <dbReference type="ARBA" id="ARBA00004141"/>
    </source>
</evidence>
<feature type="transmembrane region" description="Helical" evidence="8">
    <location>
        <begin position="218"/>
        <end position="236"/>
    </location>
</feature>
<reference evidence="10" key="1">
    <citation type="submission" date="2022-07" db="EMBL/GenBank/DDBJ databases">
        <title>Draft genome sequence of Zalerion maritima ATCC 34329, a (micro)plastics degrading marine fungus.</title>
        <authorList>
            <person name="Paco A."/>
            <person name="Goncalves M.F.M."/>
            <person name="Rocha-Santos T.A.P."/>
            <person name="Alves A."/>
        </authorList>
    </citation>
    <scope>NUCLEOTIDE SEQUENCE</scope>
    <source>
        <strain evidence="10">ATCC 34329</strain>
    </source>
</reference>
<keyword evidence="3 8" id="KW-0812">Transmembrane</keyword>
<dbReference type="InterPro" id="IPR004840">
    <property type="entry name" value="Amino_acid_permease_CS"/>
</dbReference>
<keyword evidence="5 8" id="KW-1133">Transmembrane helix</keyword>
<evidence type="ECO:0000256" key="5">
    <source>
        <dbReference type="ARBA" id="ARBA00022989"/>
    </source>
</evidence>
<comment type="subcellular location">
    <subcellularLocation>
        <location evidence="1">Membrane</location>
        <topology evidence="1">Multi-pass membrane protein</topology>
    </subcellularLocation>
</comment>
<dbReference type="Proteomes" id="UP001201980">
    <property type="component" value="Unassembled WGS sequence"/>
</dbReference>
<feature type="transmembrane region" description="Helical" evidence="8">
    <location>
        <begin position="188"/>
        <end position="206"/>
    </location>
</feature>
<evidence type="ECO:0000256" key="8">
    <source>
        <dbReference type="SAM" id="Phobius"/>
    </source>
</evidence>
<name>A0AAD5RF25_9PEZI</name>
<feature type="transmembrane region" description="Helical" evidence="8">
    <location>
        <begin position="527"/>
        <end position="546"/>
    </location>
</feature>
<gene>
    <name evidence="10" type="ORF">MKZ38_000911</name>
</gene>
<evidence type="ECO:0000256" key="6">
    <source>
        <dbReference type="ARBA" id="ARBA00023136"/>
    </source>
</evidence>
<evidence type="ECO:0000259" key="9">
    <source>
        <dbReference type="Pfam" id="PF00324"/>
    </source>
</evidence>
<feature type="transmembrane region" description="Helical" evidence="8">
    <location>
        <begin position="281"/>
        <end position="304"/>
    </location>
</feature>
<evidence type="ECO:0000313" key="11">
    <source>
        <dbReference type="Proteomes" id="UP001201980"/>
    </source>
</evidence>
<accession>A0AAD5RF25</accession>
<feature type="transmembrane region" description="Helical" evidence="8">
    <location>
        <begin position="134"/>
        <end position="154"/>
    </location>
</feature>
<dbReference type="InterPro" id="IPR050524">
    <property type="entry name" value="APC_YAT"/>
</dbReference>